<evidence type="ECO:0000256" key="4">
    <source>
        <dbReference type="PIRSR" id="PIRSR001365-2"/>
    </source>
</evidence>
<evidence type="ECO:0000256" key="1">
    <source>
        <dbReference type="ARBA" id="ARBA00007592"/>
    </source>
</evidence>
<evidence type="ECO:0000256" key="3">
    <source>
        <dbReference type="PIRNR" id="PIRNR001365"/>
    </source>
</evidence>
<evidence type="ECO:0000313" key="5">
    <source>
        <dbReference type="EMBL" id="KAJ54408.1"/>
    </source>
</evidence>
<name>A0A037ZFP9_9RHOB</name>
<dbReference type="GO" id="GO:0005829">
    <property type="term" value="C:cytosol"/>
    <property type="evidence" value="ECO:0007669"/>
    <property type="project" value="TreeGrafter"/>
</dbReference>
<keyword evidence="2 3" id="KW-0456">Lyase</keyword>
<dbReference type="SUPFAM" id="SSF51569">
    <property type="entry name" value="Aldolase"/>
    <property type="match status" value="1"/>
</dbReference>
<dbReference type="PIRSF" id="PIRSF001365">
    <property type="entry name" value="DHDPS"/>
    <property type="match status" value="1"/>
</dbReference>
<dbReference type="InterPro" id="IPR002220">
    <property type="entry name" value="DapA-like"/>
</dbReference>
<feature type="binding site" evidence="4">
    <location>
        <position position="208"/>
    </location>
    <ligand>
        <name>pyruvate</name>
        <dbReference type="ChEBI" id="CHEBI:15361"/>
    </ligand>
</feature>
<dbReference type="SMART" id="SM01130">
    <property type="entry name" value="DHDPS"/>
    <property type="match status" value="1"/>
</dbReference>
<protein>
    <recommendedName>
        <fullName evidence="7">Dihydrodipicolinate synthetase</fullName>
    </recommendedName>
</protein>
<dbReference type="GO" id="GO:0008840">
    <property type="term" value="F:4-hydroxy-tetrahydrodipicolinate synthase activity"/>
    <property type="evidence" value="ECO:0007669"/>
    <property type="project" value="TreeGrafter"/>
</dbReference>
<sequence length="300" mass="31918">MANSLRGVLPIVPTPFRADGSVDLSSLGRLVEFAVGRGASGVVYPGVASEDVQLTTDERQEALETVVRVAGSRLPVLAGVNAGAPEEMVALARIAAETGVSGAMAMAIPAMGGETEAWFHKISDALNGGTIILQNLFAPRGADLNAAQMLDLARNVPAIRYVKEEGVPSGHKVSQLVGGADGILDGIIGGGGARYLFEELERGAIATMPAIELLELHVALLRAYGGHNRARAMEIYERTLPLLLVQAPFRMRMTKLILKHRGLIETDIVREKLPEMDAALQGLVIEFYEKAMSVLEMADA</sequence>
<accession>A0A037ZFP9</accession>
<evidence type="ECO:0000256" key="2">
    <source>
        <dbReference type="ARBA" id="ARBA00023239"/>
    </source>
</evidence>
<dbReference type="PANTHER" id="PTHR12128:SF66">
    <property type="entry name" value="4-HYDROXY-2-OXOGLUTARATE ALDOLASE, MITOCHONDRIAL"/>
    <property type="match status" value="1"/>
</dbReference>
<dbReference type="EMBL" id="JFKE01000008">
    <property type="protein sequence ID" value="KAJ54408.1"/>
    <property type="molecule type" value="Genomic_DNA"/>
</dbReference>
<dbReference type="Proteomes" id="UP000026249">
    <property type="component" value="Unassembled WGS sequence"/>
</dbReference>
<proteinExistence type="inferred from homology"/>
<dbReference type="InterPro" id="IPR013785">
    <property type="entry name" value="Aldolase_TIM"/>
</dbReference>
<dbReference type="Gene3D" id="3.20.20.70">
    <property type="entry name" value="Aldolase class I"/>
    <property type="match status" value="1"/>
</dbReference>
<comment type="similarity">
    <text evidence="1 3">Belongs to the DapA family.</text>
</comment>
<reference evidence="5 6" key="1">
    <citation type="submission" date="2014-03" db="EMBL/GenBank/DDBJ databases">
        <title>Draft Genome Sequence of Actibacterium mucosum KCTC 23349, a Marine Alphaproteobacterium with Complex Ionic Requirements Isolated from Mediterranean Seawater at Malvarrosa Beach, Valencia, Spain.</title>
        <authorList>
            <person name="Arahal D.R."/>
            <person name="Shao Z."/>
            <person name="Lai Q."/>
            <person name="Pujalte M.J."/>
        </authorList>
    </citation>
    <scope>NUCLEOTIDE SEQUENCE [LARGE SCALE GENOMIC DNA]</scope>
    <source>
        <strain evidence="5 6">KCTC 23349</strain>
    </source>
</reference>
<dbReference type="AlphaFoldDB" id="A0A037ZFP9"/>
<dbReference type="STRING" id="1454373.ACMU_18445"/>
<keyword evidence="6" id="KW-1185">Reference proteome</keyword>
<dbReference type="OrthoDB" id="9796205at2"/>
<dbReference type="Pfam" id="PF00701">
    <property type="entry name" value="DHDPS"/>
    <property type="match status" value="1"/>
</dbReference>
<dbReference type="PANTHER" id="PTHR12128">
    <property type="entry name" value="DIHYDRODIPICOLINATE SYNTHASE"/>
    <property type="match status" value="1"/>
</dbReference>
<organism evidence="5 6">
    <name type="scientific">Actibacterium mucosum KCTC 23349</name>
    <dbReference type="NCBI Taxonomy" id="1454373"/>
    <lineage>
        <taxon>Bacteria</taxon>
        <taxon>Pseudomonadati</taxon>
        <taxon>Pseudomonadota</taxon>
        <taxon>Alphaproteobacteria</taxon>
        <taxon>Rhodobacterales</taxon>
        <taxon>Roseobacteraceae</taxon>
        <taxon>Actibacterium</taxon>
    </lineage>
</organism>
<evidence type="ECO:0000313" key="6">
    <source>
        <dbReference type="Proteomes" id="UP000026249"/>
    </source>
</evidence>
<dbReference type="RefSeq" id="WP_035261729.1">
    <property type="nucleotide sequence ID" value="NZ_JFKE01000008.1"/>
</dbReference>
<dbReference type="CDD" id="cd00408">
    <property type="entry name" value="DHDPS-like"/>
    <property type="match status" value="1"/>
</dbReference>
<gene>
    <name evidence="5" type="ORF">ACMU_18445</name>
</gene>
<comment type="caution">
    <text evidence="5">The sequence shown here is derived from an EMBL/GenBank/DDBJ whole genome shotgun (WGS) entry which is preliminary data.</text>
</comment>
<evidence type="ECO:0008006" key="7">
    <source>
        <dbReference type="Google" id="ProtNLM"/>
    </source>
</evidence>